<comment type="caution">
    <text evidence="2">The sequence shown here is derived from an EMBL/GenBank/DDBJ whole genome shotgun (WGS) entry which is preliminary data.</text>
</comment>
<evidence type="ECO:0000313" key="2">
    <source>
        <dbReference type="EMBL" id="MBK0419820.1"/>
    </source>
</evidence>
<name>A0A934Q7R4_9MICO</name>
<dbReference type="InterPro" id="IPR032466">
    <property type="entry name" value="Metal_Hydrolase"/>
</dbReference>
<sequence length="546" mass="57350">MRIDLIIERARIWTGDPGRPRAGRVGVWGGRVFGLDEQLDGVSADLVLDAGGAFLAPGFNDVHAHSVWFGQTLLELDLSGAASAEEMLQRIAGHAASLPEGAWVVASNFNPLGIRGSAASRDDLDRATGGRPLWVKHASGHAYTLNGAGLAAVGIADHPSGHIDGGRIVTDASGRATGLIEENAMSIVQRYHLPDSRSDIVKALRAATERYVSEGLTSVTDAGVAGGWIGHSPQEFGAYQLAREQGALRTRMQPMIALDALHDLAGHDDDPVASGLDAGLRTGLGDEWLQLGPVKVFTDGSLLGSTAAMTEDYEQCPGNHGYLLGEPEELREKVLRAASAGWSLALHAIGDRAVDFAIETIAEAQRRSGAPAIPNRIEHGGVVRDDQLPLLAEHRIALAPQPFFITTFGDGMAAKLGSGRIERSYPAASLLRHGAMLPGSSDRPVAPGAPLGVIQAFVERLTESGAPYGPNERISAEQALAAYTRGSAEATGWAGRKGVLAPGMLADMVVLSDDLTAVPSERISQLDVLATVVGGELRHGSLDERG</sequence>
<dbReference type="SUPFAM" id="SSF51556">
    <property type="entry name" value="Metallo-dependent hydrolases"/>
    <property type="match status" value="1"/>
</dbReference>
<dbReference type="InterPro" id="IPR013108">
    <property type="entry name" value="Amidohydro_3"/>
</dbReference>
<keyword evidence="3" id="KW-1185">Reference proteome</keyword>
<dbReference type="RefSeq" id="WP_200115958.1">
    <property type="nucleotide sequence ID" value="NZ_JAEHOH010000017.1"/>
</dbReference>
<dbReference type="Pfam" id="PF07969">
    <property type="entry name" value="Amidohydro_3"/>
    <property type="match status" value="1"/>
</dbReference>
<reference evidence="2" key="1">
    <citation type="submission" date="2020-12" db="EMBL/GenBank/DDBJ databases">
        <title>Leucobacter sp. CAS1, isolated from Chromium sludge.</title>
        <authorList>
            <person name="Xu Z."/>
        </authorList>
    </citation>
    <scope>NUCLEOTIDE SEQUENCE</scope>
    <source>
        <strain evidence="2">CSA1</strain>
    </source>
</reference>
<dbReference type="EMBL" id="JAEHOH010000017">
    <property type="protein sequence ID" value="MBK0419820.1"/>
    <property type="molecule type" value="Genomic_DNA"/>
</dbReference>
<dbReference type="Gene3D" id="2.30.40.10">
    <property type="entry name" value="Urease, subunit C, domain 1"/>
    <property type="match status" value="1"/>
</dbReference>
<dbReference type="PANTHER" id="PTHR22642">
    <property type="entry name" value="IMIDAZOLONEPROPIONASE"/>
    <property type="match status" value="1"/>
</dbReference>
<gene>
    <name evidence="2" type="ORF">JD276_12325</name>
</gene>
<dbReference type="AlphaFoldDB" id="A0A934Q7R4"/>
<dbReference type="SUPFAM" id="SSF51338">
    <property type="entry name" value="Composite domain of metallo-dependent hydrolases"/>
    <property type="match status" value="1"/>
</dbReference>
<evidence type="ECO:0000259" key="1">
    <source>
        <dbReference type="Pfam" id="PF07969"/>
    </source>
</evidence>
<protein>
    <submittedName>
        <fullName evidence="2">Amidohydrolase</fullName>
    </submittedName>
</protein>
<dbReference type="Gene3D" id="3.10.310.70">
    <property type="match status" value="1"/>
</dbReference>
<dbReference type="Proteomes" id="UP000608530">
    <property type="component" value="Unassembled WGS sequence"/>
</dbReference>
<accession>A0A934Q7R4</accession>
<dbReference type="PANTHER" id="PTHR22642:SF2">
    <property type="entry name" value="PROTEIN LONG AFTER FAR-RED 3"/>
    <property type="match status" value="1"/>
</dbReference>
<organism evidence="2 3">
    <name type="scientific">Leucobacter chromiisoli</name>
    <dbReference type="NCBI Taxonomy" id="2796471"/>
    <lineage>
        <taxon>Bacteria</taxon>
        <taxon>Bacillati</taxon>
        <taxon>Actinomycetota</taxon>
        <taxon>Actinomycetes</taxon>
        <taxon>Micrococcales</taxon>
        <taxon>Microbacteriaceae</taxon>
        <taxon>Leucobacter</taxon>
    </lineage>
</organism>
<dbReference type="InterPro" id="IPR011059">
    <property type="entry name" value="Metal-dep_hydrolase_composite"/>
</dbReference>
<dbReference type="GO" id="GO:0016810">
    <property type="term" value="F:hydrolase activity, acting on carbon-nitrogen (but not peptide) bonds"/>
    <property type="evidence" value="ECO:0007669"/>
    <property type="project" value="InterPro"/>
</dbReference>
<proteinExistence type="predicted"/>
<feature type="domain" description="Amidohydrolase 3" evidence="1">
    <location>
        <begin position="47"/>
        <end position="537"/>
    </location>
</feature>
<dbReference type="Gene3D" id="3.20.20.140">
    <property type="entry name" value="Metal-dependent hydrolases"/>
    <property type="match status" value="1"/>
</dbReference>
<dbReference type="InterPro" id="IPR033932">
    <property type="entry name" value="YtcJ-like"/>
</dbReference>
<evidence type="ECO:0000313" key="3">
    <source>
        <dbReference type="Proteomes" id="UP000608530"/>
    </source>
</evidence>
<dbReference type="CDD" id="cd01300">
    <property type="entry name" value="YtcJ_like"/>
    <property type="match status" value="1"/>
</dbReference>